<name>N0BLB2_9EURY</name>
<accession>N0BLB2</accession>
<gene>
    <name evidence="1" type="ORF">Asulf_01340</name>
</gene>
<reference evidence="1 2" key="1">
    <citation type="journal article" date="2013" name="Genome Announc.">
        <title>Complete Genome Sequence of the Thermophilic and Facultatively Chemolithoautotrophic Sulfate Reducer Archaeoglobus sulfaticallidus Strain PM70-1T.</title>
        <authorList>
            <person name="Stokke R."/>
            <person name="Hocking W.P."/>
            <person name="Steinsbu B.O."/>
            <person name="Steen I.H."/>
        </authorList>
    </citation>
    <scope>NUCLEOTIDE SEQUENCE [LARGE SCALE GENOMIC DNA]</scope>
    <source>
        <strain evidence="1">PM70-1</strain>
    </source>
</reference>
<evidence type="ECO:0000313" key="1">
    <source>
        <dbReference type="EMBL" id="AGK61331.1"/>
    </source>
</evidence>
<sequence length="79" mass="9330">MELVERRLFSEKHIEEASNVYEIDFRFNTAYAGKSNHLNRMDHPCEFKGAGFRVFLLPKAAEKVENRIIEKESKTQLRD</sequence>
<keyword evidence="2" id="KW-1185">Reference proteome</keyword>
<protein>
    <submittedName>
        <fullName evidence="1">Uncharacterized protein</fullName>
    </submittedName>
</protein>
<evidence type="ECO:0000313" key="2">
    <source>
        <dbReference type="Proteomes" id="UP000013307"/>
    </source>
</evidence>
<organism evidence="1 2">
    <name type="scientific">Archaeoglobus sulfaticallidus PM70-1</name>
    <dbReference type="NCBI Taxonomy" id="387631"/>
    <lineage>
        <taxon>Archaea</taxon>
        <taxon>Methanobacteriati</taxon>
        <taxon>Methanobacteriota</taxon>
        <taxon>Archaeoglobi</taxon>
        <taxon>Archaeoglobales</taxon>
        <taxon>Archaeoglobaceae</taxon>
        <taxon>Archaeoglobus</taxon>
    </lineage>
</organism>
<dbReference type="STRING" id="387631.Asulf_01340"/>
<dbReference type="KEGG" id="ast:Asulf_01340"/>
<dbReference type="EMBL" id="CP005290">
    <property type="protein sequence ID" value="AGK61331.1"/>
    <property type="molecule type" value="Genomic_DNA"/>
</dbReference>
<dbReference type="HOGENOM" id="CLU_2597504_0_0_2"/>
<dbReference type="AlphaFoldDB" id="N0BLB2"/>
<proteinExistence type="predicted"/>
<dbReference type="Proteomes" id="UP000013307">
    <property type="component" value="Chromosome"/>
</dbReference>